<feature type="domain" description="RING-type" evidence="6">
    <location>
        <begin position="220"/>
        <end position="260"/>
    </location>
</feature>
<dbReference type="AlphaFoldDB" id="A0AAD3DFI3"/>
<dbReference type="Pfam" id="PF00097">
    <property type="entry name" value="zf-C3HC4"/>
    <property type="match status" value="1"/>
</dbReference>
<evidence type="ECO:0000256" key="4">
    <source>
        <dbReference type="PROSITE-ProRule" id="PRU00175"/>
    </source>
</evidence>
<dbReference type="SMART" id="SM00184">
    <property type="entry name" value="RING"/>
    <property type="match status" value="1"/>
</dbReference>
<dbReference type="PROSITE" id="PS50089">
    <property type="entry name" value="ZF_RING_2"/>
    <property type="match status" value="1"/>
</dbReference>
<evidence type="ECO:0000313" key="8">
    <source>
        <dbReference type="Proteomes" id="UP001054902"/>
    </source>
</evidence>
<evidence type="ECO:0000256" key="1">
    <source>
        <dbReference type="ARBA" id="ARBA00022723"/>
    </source>
</evidence>
<keyword evidence="2 4" id="KW-0863">Zinc-finger</keyword>
<dbReference type="EMBL" id="BLLK01000077">
    <property type="protein sequence ID" value="GFH62080.1"/>
    <property type="molecule type" value="Genomic_DNA"/>
</dbReference>
<dbReference type="PANTHER" id="PTHR23041:SF78">
    <property type="entry name" value="E3 UBIQUITIN-PROTEIN LIGASE RNF4"/>
    <property type="match status" value="1"/>
</dbReference>
<dbReference type="InterPro" id="IPR047134">
    <property type="entry name" value="RNF4"/>
</dbReference>
<proteinExistence type="predicted"/>
<dbReference type="InterPro" id="IPR018957">
    <property type="entry name" value="Znf_C3HC4_RING-type"/>
</dbReference>
<protein>
    <recommendedName>
        <fullName evidence="6">RING-type domain-containing protein</fullName>
    </recommendedName>
</protein>
<keyword evidence="3" id="KW-0862">Zinc</keyword>
<organism evidence="7 8">
    <name type="scientific">Chaetoceros tenuissimus</name>
    <dbReference type="NCBI Taxonomy" id="426638"/>
    <lineage>
        <taxon>Eukaryota</taxon>
        <taxon>Sar</taxon>
        <taxon>Stramenopiles</taxon>
        <taxon>Ochrophyta</taxon>
        <taxon>Bacillariophyta</taxon>
        <taxon>Coscinodiscophyceae</taxon>
        <taxon>Chaetocerotophycidae</taxon>
        <taxon>Chaetocerotales</taxon>
        <taxon>Chaetocerotaceae</taxon>
        <taxon>Chaetoceros</taxon>
    </lineage>
</organism>
<dbReference type="GO" id="GO:0008270">
    <property type="term" value="F:zinc ion binding"/>
    <property type="evidence" value="ECO:0007669"/>
    <property type="project" value="UniProtKB-KW"/>
</dbReference>
<reference evidence="7 8" key="1">
    <citation type="journal article" date="2021" name="Sci. Rep.">
        <title>The genome of the diatom Chaetoceros tenuissimus carries an ancient integrated fragment of an extant virus.</title>
        <authorList>
            <person name="Hongo Y."/>
            <person name="Kimura K."/>
            <person name="Takaki Y."/>
            <person name="Yoshida Y."/>
            <person name="Baba S."/>
            <person name="Kobayashi G."/>
            <person name="Nagasaki K."/>
            <person name="Hano T."/>
            <person name="Tomaru Y."/>
        </authorList>
    </citation>
    <scope>NUCLEOTIDE SEQUENCE [LARGE SCALE GENOMIC DNA]</scope>
    <source>
        <strain evidence="7 8">NIES-3715</strain>
    </source>
</reference>
<dbReference type="Gene3D" id="3.30.40.10">
    <property type="entry name" value="Zinc/RING finger domain, C3HC4 (zinc finger)"/>
    <property type="match status" value="1"/>
</dbReference>
<accession>A0AAD3DFI3</accession>
<dbReference type="Proteomes" id="UP001054902">
    <property type="component" value="Unassembled WGS sequence"/>
</dbReference>
<evidence type="ECO:0000313" key="7">
    <source>
        <dbReference type="EMBL" id="GFH62080.1"/>
    </source>
</evidence>
<keyword evidence="8" id="KW-1185">Reference proteome</keyword>
<dbReference type="PANTHER" id="PTHR23041">
    <property type="entry name" value="RING FINGER DOMAIN-CONTAINING"/>
    <property type="match status" value="1"/>
</dbReference>
<gene>
    <name evidence="7" type="ORF">CTEN210_18556</name>
</gene>
<evidence type="ECO:0000259" key="6">
    <source>
        <dbReference type="PROSITE" id="PS50089"/>
    </source>
</evidence>
<dbReference type="PROSITE" id="PS00518">
    <property type="entry name" value="ZF_RING_1"/>
    <property type="match status" value="1"/>
</dbReference>
<evidence type="ECO:0000256" key="3">
    <source>
        <dbReference type="ARBA" id="ARBA00022833"/>
    </source>
</evidence>
<feature type="compositionally biased region" description="Polar residues" evidence="5">
    <location>
        <begin position="22"/>
        <end position="31"/>
    </location>
</feature>
<feature type="compositionally biased region" description="Polar residues" evidence="5">
    <location>
        <begin position="1"/>
        <end position="13"/>
    </location>
</feature>
<feature type="region of interest" description="Disordered" evidence="5">
    <location>
        <begin position="1"/>
        <end position="32"/>
    </location>
</feature>
<dbReference type="InterPro" id="IPR017907">
    <property type="entry name" value="Znf_RING_CS"/>
</dbReference>
<dbReference type="InterPro" id="IPR001841">
    <property type="entry name" value="Znf_RING"/>
</dbReference>
<name>A0AAD3DFI3_9STRA</name>
<dbReference type="SUPFAM" id="SSF57850">
    <property type="entry name" value="RING/U-box"/>
    <property type="match status" value="1"/>
</dbReference>
<evidence type="ECO:0000256" key="5">
    <source>
        <dbReference type="SAM" id="MobiDB-lite"/>
    </source>
</evidence>
<keyword evidence="1" id="KW-0479">Metal-binding</keyword>
<comment type="caution">
    <text evidence="7">The sequence shown here is derived from an EMBL/GenBank/DDBJ whole genome shotgun (WGS) entry which is preliminary data.</text>
</comment>
<sequence length="415" mass="46042">MDNTSVNSGTQGAHRNRAMVRETSTSPTSHSEAIFASRRFSLQQQRASLSTNDTNTPYILPLHGDQIGQARFPIGSKVYVLDSLTCATVQQCFIQMIPTVKLLYEVKTDDGDIQMLSQDSLRYVAQGNSEDSRTDMAVAGLPASRTAPHQRIVHTAASRPSGKTFPTLLKVSGKTITALKKKYSEKNKKLSRQKKLFSKLRGEAEYTRNIAKNLSESLECSICFNTMRNPYILPTCSHRFCGKCIKKSIRTNGKKCPMCREYACLKTIREDQFLREIISNALVIPTNEYRAAAKNTISSGGNDACCAGECCCPDPKVKALRKAVPDLPKLLGFWVIVLSGDETPNLMDLMASTEEQEVRPRSYSRNSALERACRVFGIAVSENIASEVDNAMREEVNVDHYVQNLIEDSTASNTE</sequence>
<evidence type="ECO:0000256" key="2">
    <source>
        <dbReference type="ARBA" id="ARBA00022771"/>
    </source>
</evidence>
<dbReference type="InterPro" id="IPR013083">
    <property type="entry name" value="Znf_RING/FYVE/PHD"/>
</dbReference>